<dbReference type="RefSeq" id="WP_074948202.1">
    <property type="nucleotide sequence ID" value="NZ_FOJO01000039.1"/>
</dbReference>
<gene>
    <name evidence="2" type="ORF">SAMN04487972_13921</name>
</gene>
<dbReference type="SMART" id="SM00382">
    <property type="entry name" value="AAA"/>
    <property type="match status" value="1"/>
</dbReference>
<dbReference type="AlphaFoldDB" id="A0A1I0UCF8"/>
<protein>
    <submittedName>
        <fullName evidence="2">ATPase family associated with various cellular activities (AAA)</fullName>
    </submittedName>
</protein>
<dbReference type="PANTHER" id="PTHR43718">
    <property type="entry name" value="LON PROTEASE"/>
    <property type="match status" value="1"/>
</dbReference>
<dbReference type="InterPro" id="IPR003593">
    <property type="entry name" value="AAA+_ATPase"/>
</dbReference>
<accession>A0A1I0UCF8</accession>
<dbReference type="GO" id="GO:0016887">
    <property type="term" value="F:ATP hydrolysis activity"/>
    <property type="evidence" value="ECO:0007669"/>
    <property type="project" value="InterPro"/>
</dbReference>
<dbReference type="GO" id="GO:0051131">
    <property type="term" value="P:chaperone-mediated protein complex assembly"/>
    <property type="evidence" value="ECO:0007669"/>
    <property type="project" value="TreeGrafter"/>
</dbReference>
<feature type="domain" description="AAA+ ATPase" evidence="1">
    <location>
        <begin position="148"/>
        <end position="303"/>
    </location>
</feature>
<dbReference type="InterPro" id="IPR027065">
    <property type="entry name" value="Lon_Prtase"/>
</dbReference>
<dbReference type="GO" id="GO:0007005">
    <property type="term" value="P:mitochondrion organization"/>
    <property type="evidence" value="ECO:0007669"/>
    <property type="project" value="TreeGrafter"/>
</dbReference>
<dbReference type="GO" id="GO:0004176">
    <property type="term" value="F:ATP-dependent peptidase activity"/>
    <property type="evidence" value="ECO:0007669"/>
    <property type="project" value="InterPro"/>
</dbReference>
<dbReference type="Proteomes" id="UP000182312">
    <property type="component" value="Unassembled WGS sequence"/>
</dbReference>
<dbReference type="Gene3D" id="3.40.50.300">
    <property type="entry name" value="P-loop containing nucleotide triphosphate hydrolases"/>
    <property type="match status" value="1"/>
</dbReference>
<dbReference type="EMBL" id="FOJO01000039">
    <property type="protein sequence ID" value="SFA61714.1"/>
    <property type="molecule type" value="Genomic_DNA"/>
</dbReference>
<sequence length="362" mass="39831">MSRFPFVKASFPDPALTPRKIRTHLIDVQQRLRDRRAAIHPPQDDTDRADPAEELRLTERAYRRADARAKRLHDDILRRSGLSHPNRDEREKLSVLRDGVGLVRIASEDRADELAAVLHAEMPWMAPATGHAWQAMRRSVREGWPGFRLPPVILDGPPGIGKTRWARRLGGLIGAASMVIDAMGESASFGVTGCQRGWGSARPGRVLELIMTDLTGNPIVVIDELDKAGSARSNRDQSYGLAEGLLPLLEPATAADWTCPYYRLGFDMSFVGWILLTNSLQPLPEPLLGRCTVLRLQAVDLSDLIGFAEREGRARALSDSSIASITEALAAVAPGAATRPSLRTGLRMLDRAADLEHRPMVI</sequence>
<dbReference type="InterPro" id="IPR027417">
    <property type="entry name" value="P-loop_NTPase"/>
</dbReference>
<proteinExistence type="predicted"/>
<organism evidence="2 3">
    <name type="scientific">Paracoccus halophilus</name>
    <dbReference type="NCBI Taxonomy" id="376733"/>
    <lineage>
        <taxon>Bacteria</taxon>
        <taxon>Pseudomonadati</taxon>
        <taxon>Pseudomonadota</taxon>
        <taxon>Alphaproteobacteria</taxon>
        <taxon>Rhodobacterales</taxon>
        <taxon>Paracoccaceae</taxon>
        <taxon>Paracoccus</taxon>
    </lineage>
</organism>
<dbReference type="GO" id="GO:0004252">
    <property type="term" value="F:serine-type endopeptidase activity"/>
    <property type="evidence" value="ECO:0007669"/>
    <property type="project" value="InterPro"/>
</dbReference>
<evidence type="ECO:0000259" key="1">
    <source>
        <dbReference type="SMART" id="SM00382"/>
    </source>
</evidence>
<dbReference type="SUPFAM" id="SSF52540">
    <property type="entry name" value="P-loop containing nucleoside triphosphate hydrolases"/>
    <property type="match status" value="1"/>
</dbReference>
<dbReference type="PANTHER" id="PTHR43718:SF2">
    <property type="entry name" value="LON PROTEASE HOMOLOG, MITOCHONDRIAL"/>
    <property type="match status" value="1"/>
</dbReference>
<name>A0A1I0UCF8_9RHOB</name>
<dbReference type="OrthoDB" id="5297432at2"/>
<dbReference type="InterPro" id="IPR003959">
    <property type="entry name" value="ATPase_AAA_core"/>
</dbReference>
<evidence type="ECO:0000313" key="2">
    <source>
        <dbReference type="EMBL" id="SFA61714.1"/>
    </source>
</evidence>
<reference evidence="2 3" key="1">
    <citation type="submission" date="2016-10" db="EMBL/GenBank/DDBJ databases">
        <authorList>
            <person name="de Groot N.N."/>
        </authorList>
    </citation>
    <scope>NUCLEOTIDE SEQUENCE [LARGE SCALE GENOMIC DNA]</scope>
    <source>
        <strain evidence="2 3">CGMCC 1.6117</strain>
    </source>
</reference>
<dbReference type="GO" id="GO:0006515">
    <property type="term" value="P:protein quality control for misfolded or incompletely synthesized proteins"/>
    <property type="evidence" value="ECO:0007669"/>
    <property type="project" value="TreeGrafter"/>
</dbReference>
<dbReference type="GO" id="GO:0003697">
    <property type="term" value="F:single-stranded DNA binding"/>
    <property type="evidence" value="ECO:0007669"/>
    <property type="project" value="TreeGrafter"/>
</dbReference>
<dbReference type="Pfam" id="PF00004">
    <property type="entry name" value="AAA"/>
    <property type="match status" value="1"/>
</dbReference>
<dbReference type="GO" id="GO:0005524">
    <property type="term" value="F:ATP binding"/>
    <property type="evidence" value="ECO:0007669"/>
    <property type="project" value="InterPro"/>
</dbReference>
<evidence type="ECO:0000313" key="3">
    <source>
        <dbReference type="Proteomes" id="UP000182312"/>
    </source>
</evidence>